<evidence type="ECO:0000256" key="2">
    <source>
        <dbReference type="ARBA" id="ARBA00034247"/>
    </source>
</evidence>
<dbReference type="Pfam" id="PF00571">
    <property type="entry name" value="CBS"/>
    <property type="match status" value="1"/>
</dbReference>
<dbReference type="EC" id="2.7.7.65" evidence="1"/>
<evidence type="ECO:0000313" key="8">
    <source>
        <dbReference type="Proteomes" id="UP000187735"/>
    </source>
</evidence>
<dbReference type="NCBIfam" id="TIGR00254">
    <property type="entry name" value="GGDEF"/>
    <property type="match status" value="1"/>
</dbReference>
<evidence type="ECO:0000259" key="5">
    <source>
        <dbReference type="PROSITE" id="PS50887"/>
    </source>
</evidence>
<reference evidence="7 8" key="1">
    <citation type="journal article" date="2016" name="Front. Microbiol.">
        <title>Fuerstia marisgermanicae gen. nov., sp. nov., an Unusual Member of the Phylum Planctomycetes from the German Wadden Sea.</title>
        <authorList>
            <person name="Kohn T."/>
            <person name="Heuer A."/>
            <person name="Jogler M."/>
            <person name="Vollmers J."/>
            <person name="Boedeker C."/>
            <person name="Bunk B."/>
            <person name="Rast P."/>
            <person name="Borchert D."/>
            <person name="Glockner I."/>
            <person name="Freese H.M."/>
            <person name="Klenk H.P."/>
            <person name="Overmann J."/>
            <person name="Kaster A.K."/>
            <person name="Rohde M."/>
            <person name="Wiegand S."/>
            <person name="Jogler C."/>
        </authorList>
    </citation>
    <scope>NUCLEOTIDE SEQUENCE [LARGE SCALE GENOMIC DNA]</scope>
    <source>
        <strain evidence="7 8">NH11</strain>
    </source>
</reference>
<dbReference type="PANTHER" id="PTHR45138:SF9">
    <property type="entry name" value="DIGUANYLATE CYCLASE DGCM-RELATED"/>
    <property type="match status" value="1"/>
</dbReference>
<protein>
    <recommendedName>
        <fullName evidence="1">diguanylate cyclase</fullName>
        <ecNumber evidence="1">2.7.7.65</ecNumber>
    </recommendedName>
</protein>
<evidence type="ECO:0000256" key="1">
    <source>
        <dbReference type="ARBA" id="ARBA00012528"/>
    </source>
</evidence>
<evidence type="ECO:0000259" key="6">
    <source>
        <dbReference type="PROSITE" id="PS51371"/>
    </source>
</evidence>
<dbReference type="SUPFAM" id="SSF54631">
    <property type="entry name" value="CBS-domain pair"/>
    <property type="match status" value="1"/>
</dbReference>
<dbReference type="InterPro" id="IPR029787">
    <property type="entry name" value="Nucleotide_cyclase"/>
</dbReference>
<dbReference type="Proteomes" id="UP000187735">
    <property type="component" value="Chromosome"/>
</dbReference>
<name>A0A1P8WI78_9PLAN</name>
<dbReference type="PANTHER" id="PTHR45138">
    <property type="entry name" value="REGULATORY COMPONENTS OF SENSORY TRANSDUCTION SYSTEM"/>
    <property type="match status" value="1"/>
</dbReference>
<dbReference type="InterPro" id="IPR043128">
    <property type="entry name" value="Rev_trsase/Diguanyl_cyclase"/>
</dbReference>
<evidence type="ECO:0000256" key="3">
    <source>
        <dbReference type="PROSITE-ProRule" id="PRU00703"/>
    </source>
</evidence>
<comment type="catalytic activity">
    <reaction evidence="2">
        <text>2 GTP = 3',3'-c-di-GMP + 2 diphosphate</text>
        <dbReference type="Rhea" id="RHEA:24898"/>
        <dbReference type="ChEBI" id="CHEBI:33019"/>
        <dbReference type="ChEBI" id="CHEBI:37565"/>
        <dbReference type="ChEBI" id="CHEBI:58805"/>
        <dbReference type="EC" id="2.7.7.65"/>
    </reaction>
</comment>
<dbReference type="Pfam" id="PF00990">
    <property type="entry name" value="GGDEF"/>
    <property type="match status" value="1"/>
</dbReference>
<dbReference type="SUPFAM" id="SSF55073">
    <property type="entry name" value="Nucleotide cyclase"/>
    <property type="match status" value="1"/>
</dbReference>
<gene>
    <name evidence="7" type="primary">dosC_1</name>
    <name evidence="7" type="ORF">Fuma_03384</name>
</gene>
<dbReference type="InterPro" id="IPR000160">
    <property type="entry name" value="GGDEF_dom"/>
</dbReference>
<dbReference type="InterPro" id="IPR046342">
    <property type="entry name" value="CBS_dom_sf"/>
</dbReference>
<dbReference type="GO" id="GO:1902201">
    <property type="term" value="P:negative regulation of bacterial-type flagellum-dependent cell motility"/>
    <property type="evidence" value="ECO:0007669"/>
    <property type="project" value="TreeGrafter"/>
</dbReference>
<dbReference type="PROSITE" id="PS51371">
    <property type="entry name" value="CBS"/>
    <property type="match status" value="1"/>
</dbReference>
<dbReference type="CDD" id="cd01949">
    <property type="entry name" value="GGDEF"/>
    <property type="match status" value="1"/>
</dbReference>
<sequence length="353" mass="38920">MQINTHGSRTLSVPTAFKTADKIMEFQQSTLTPESFVSGDACRVSANASMMDVFRKTADGDYHFVLVEDDNGVPIGIVSADDVMRHVTNPSGSEFHRWLEMPVEAVLQSRIRIPDEAAPQDLDSGDCTRVTHDGHVLGVMTRRDVLLSWRSVQQTLRESRRDIVTDLPNRSSFDHHLKVECSRANRDGHSVAIVFVDLDYFKQINDQYGHAAGDSALKVVGGLLRETLRSYDMVARYGGDEFAIVCCGCGVDEIDVVLRRIRNGVMSQQQTRIDRHKLPSISVGAAVQHYVSDNFSSVQLIEAADECLYAAKRSGRNCAWKVELSAGQSGKPVLVPDSPSPSPLHQPAVALAR</sequence>
<dbReference type="Gene3D" id="3.10.580.10">
    <property type="entry name" value="CBS-domain"/>
    <property type="match status" value="1"/>
</dbReference>
<dbReference type="Gene3D" id="3.30.70.270">
    <property type="match status" value="1"/>
</dbReference>
<dbReference type="GO" id="GO:0043709">
    <property type="term" value="P:cell adhesion involved in single-species biofilm formation"/>
    <property type="evidence" value="ECO:0007669"/>
    <property type="project" value="TreeGrafter"/>
</dbReference>
<dbReference type="InterPro" id="IPR050469">
    <property type="entry name" value="Diguanylate_Cyclase"/>
</dbReference>
<dbReference type="GO" id="GO:0052621">
    <property type="term" value="F:diguanylate cyclase activity"/>
    <property type="evidence" value="ECO:0007669"/>
    <property type="project" value="UniProtKB-EC"/>
</dbReference>
<keyword evidence="3" id="KW-0129">CBS domain</keyword>
<keyword evidence="7" id="KW-0808">Transferase</keyword>
<keyword evidence="7" id="KW-0548">Nucleotidyltransferase</keyword>
<dbReference type="GO" id="GO:0005886">
    <property type="term" value="C:plasma membrane"/>
    <property type="evidence" value="ECO:0007669"/>
    <property type="project" value="TreeGrafter"/>
</dbReference>
<proteinExistence type="predicted"/>
<organism evidence="7 8">
    <name type="scientific">Fuerstiella marisgermanici</name>
    <dbReference type="NCBI Taxonomy" id="1891926"/>
    <lineage>
        <taxon>Bacteria</taxon>
        <taxon>Pseudomonadati</taxon>
        <taxon>Planctomycetota</taxon>
        <taxon>Planctomycetia</taxon>
        <taxon>Planctomycetales</taxon>
        <taxon>Planctomycetaceae</taxon>
        <taxon>Fuerstiella</taxon>
    </lineage>
</organism>
<evidence type="ECO:0000256" key="4">
    <source>
        <dbReference type="SAM" id="MobiDB-lite"/>
    </source>
</evidence>
<dbReference type="AlphaFoldDB" id="A0A1P8WI78"/>
<feature type="domain" description="CBS" evidence="6">
    <location>
        <begin position="36"/>
        <end position="94"/>
    </location>
</feature>
<dbReference type="STRING" id="1891926.Fuma_03384"/>
<keyword evidence="8" id="KW-1185">Reference proteome</keyword>
<dbReference type="SMART" id="SM00267">
    <property type="entry name" value="GGDEF"/>
    <property type="match status" value="1"/>
</dbReference>
<accession>A0A1P8WI78</accession>
<evidence type="ECO:0000313" key="7">
    <source>
        <dbReference type="EMBL" id="APZ93766.1"/>
    </source>
</evidence>
<dbReference type="EMBL" id="CP017641">
    <property type="protein sequence ID" value="APZ93766.1"/>
    <property type="molecule type" value="Genomic_DNA"/>
</dbReference>
<dbReference type="PROSITE" id="PS50887">
    <property type="entry name" value="GGDEF"/>
    <property type="match status" value="1"/>
</dbReference>
<dbReference type="KEGG" id="fmr:Fuma_03384"/>
<feature type="region of interest" description="Disordered" evidence="4">
    <location>
        <begin position="329"/>
        <end position="353"/>
    </location>
</feature>
<feature type="domain" description="GGDEF" evidence="5">
    <location>
        <begin position="189"/>
        <end position="324"/>
    </location>
</feature>
<dbReference type="FunFam" id="3.30.70.270:FF:000001">
    <property type="entry name" value="Diguanylate cyclase domain protein"/>
    <property type="match status" value="1"/>
</dbReference>
<dbReference type="InterPro" id="IPR000644">
    <property type="entry name" value="CBS_dom"/>
</dbReference>